<dbReference type="InterPro" id="IPR036135">
    <property type="entry name" value="MoeA_linker/N_sf"/>
</dbReference>
<dbReference type="Pfam" id="PF03453">
    <property type="entry name" value="MoeA_N"/>
    <property type="match status" value="1"/>
</dbReference>
<dbReference type="PANTHER" id="PTHR10192:SF5">
    <property type="entry name" value="GEPHYRIN"/>
    <property type="match status" value="1"/>
</dbReference>
<comment type="caution">
    <text evidence="10">The sequence shown here is derived from an EMBL/GenBank/DDBJ whole genome shotgun (WGS) entry which is preliminary data.</text>
</comment>
<dbReference type="PANTHER" id="PTHR10192">
    <property type="entry name" value="MOLYBDOPTERIN BIOSYNTHESIS PROTEIN"/>
    <property type="match status" value="1"/>
</dbReference>
<dbReference type="NCBIfam" id="NF045515">
    <property type="entry name" value="Glp_gephyrin"/>
    <property type="match status" value="1"/>
</dbReference>
<organism evidence="10 11">
    <name type="scientific">Cryobacterium frigoriphilum</name>
    <dbReference type="NCBI Taxonomy" id="1259150"/>
    <lineage>
        <taxon>Bacteria</taxon>
        <taxon>Bacillati</taxon>
        <taxon>Actinomycetota</taxon>
        <taxon>Actinomycetes</taxon>
        <taxon>Micrococcales</taxon>
        <taxon>Microbacteriaceae</taxon>
        <taxon>Cryobacterium</taxon>
    </lineage>
</organism>
<dbReference type="Gene3D" id="3.40.980.10">
    <property type="entry name" value="MoaB/Mog-like domain"/>
    <property type="match status" value="1"/>
</dbReference>
<dbReference type="Pfam" id="PF00994">
    <property type="entry name" value="MoCF_biosynth"/>
    <property type="match status" value="1"/>
</dbReference>
<dbReference type="EMBL" id="SOHE01000042">
    <property type="protein sequence ID" value="TFD50373.1"/>
    <property type="molecule type" value="Genomic_DNA"/>
</dbReference>
<dbReference type="InterPro" id="IPR038987">
    <property type="entry name" value="MoeA-like"/>
</dbReference>
<dbReference type="CDD" id="cd00887">
    <property type="entry name" value="MoeA"/>
    <property type="match status" value="1"/>
</dbReference>
<dbReference type="InterPro" id="IPR036688">
    <property type="entry name" value="MoeA_C_domain_IV_sf"/>
</dbReference>
<evidence type="ECO:0000256" key="8">
    <source>
        <dbReference type="SAM" id="MobiDB-lite"/>
    </source>
</evidence>
<dbReference type="SMART" id="SM00852">
    <property type="entry name" value="MoCF_biosynth"/>
    <property type="match status" value="1"/>
</dbReference>
<comment type="pathway">
    <text evidence="2 7">Cofactor biosynthesis; molybdopterin biosynthesis.</text>
</comment>
<feature type="compositionally biased region" description="Basic and acidic residues" evidence="8">
    <location>
        <begin position="49"/>
        <end position="70"/>
    </location>
</feature>
<comment type="cofactor">
    <cofactor evidence="7">
        <name>Mg(2+)</name>
        <dbReference type="ChEBI" id="CHEBI:18420"/>
    </cofactor>
</comment>
<feature type="compositionally biased region" description="Basic residues" evidence="8">
    <location>
        <begin position="8"/>
        <end position="21"/>
    </location>
</feature>
<evidence type="ECO:0000256" key="4">
    <source>
        <dbReference type="ARBA" id="ARBA00022505"/>
    </source>
</evidence>
<keyword evidence="5 7" id="KW-0501">Molybdenum cofactor biosynthesis</keyword>
<feature type="compositionally biased region" description="Basic and acidic residues" evidence="8">
    <location>
        <begin position="30"/>
        <end position="42"/>
    </location>
</feature>
<dbReference type="SUPFAM" id="SSF53218">
    <property type="entry name" value="Molybdenum cofactor biosynthesis proteins"/>
    <property type="match status" value="1"/>
</dbReference>
<dbReference type="AlphaFoldDB" id="A0A4V3IR70"/>
<dbReference type="Gene3D" id="2.170.190.11">
    <property type="entry name" value="Molybdopterin biosynthesis moea protein, domain 3"/>
    <property type="match status" value="1"/>
</dbReference>
<dbReference type="NCBIfam" id="TIGR00177">
    <property type="entry name" value="molyb_syn"/>
    <property type="match status" value="1"/>
</dbReference>
<sequence>MGSGCRPRLPRNARRSRRRRNPGLIVTPNEHAEPSGHAEHSEPGVPSERAVRDGHTGHTEPGEHAGHSDHAPTAGGDACAPAASARSVAEQLAHVLAQVSALPPVRLPLDEARGLVLAEDVFSATDTPPFDNSAMDGYAVRRADLLGASEATPITLPVIADLAAGTAENPYVGPGQVARIMTGAPLPDGADAIVPIEHTDQGRYSVVVTVPPEPAAHIRRAGDDAHAGDTVLRAGLRLWPTRIGAAASAGTSTVLVHPAPRVAVISTGSELVVPGEPTRRGQIPDSNSFLLSAAVAEAGGIALRIGAVPDDDDTLRELLASLAGTVDAIVLSGGVSVGAYDVVKAVLAPLGTVGFGPVKMQPGKPQGFGRWPATVGTPAEAGTPGTNGTPGMPAATGLPAQGAEAAGAAASVAGPLIFALPGNPVSAYVSFEVFVRPALRRMQGLATLQRPTVQAVVADGWSSPAGRAQYMPVVIEADGDRTLARRAARGGSGSHLVASLGQATAFAVVPEEVTRVVAGDTVTVLLTTLAD</sequence>
<keyword evidence="7" id="KW-0479">Metal-binding</keyword>
<dbReference type="FunFam" id="2.170.190.11:FF:000001">
    <property type="entry name" value="Molybdopterin molybdenumtransferase"/>
    <property type="match status" value="1"/>
</dbReference>
<gene>
    <name evidence="10" type="ORF">E3T55_09610</name>
</gene>
<keyword evidence="7" id="KW-0460">Magnesium</keyword>
<dbReference type="Proteomes" id="UP000297447">
    <property type="component" value="Unassembled WGS sequence"/>
</dbReference>
<reference evidence="10 11" key="1">
    <citation type="submission" date="2019-03" db="EMBL/GenBank/DDBJ databases">
        <title>Genomics of glacier-inhabiting Cryobacterium strains.</title>
        <authorList>
            <person name="Liu Q."/>
            <person name="Xin Y.-H."/>
        </authorList>
    </citation>
    <scope>NUCLEOTIDE SEQUENCE [LARGE SCALE GENOMIC DNA]</scope>
    <source>
        <strain evidence="10 11">Hh14</strain>
    </source>
</reference>
<evidence type="ECO:0000256" key="6">
    <source>
        <dbReference type="ARBA" id="ARBA00047317"/>
    </source>
</evidence>
<evidence type="ECO:0000256" key="5">
    <source>
        <dbReference type="ARBA" id="ARBA00023150"/>
    </source>
</evidence>
<keyword evidence="4 7" id="KW-0500">Molybdenum</keyword>
<dbReference type="GO" id="GO:0006777">
    <property type="term" value="P:Mo-molybdopterin cofactor biosynthetic process"/>
    <property type="evidence" value="ECO:0007669"/>
    <property type="project" value="UniProtKB-UniRule"/>
</dbReference>
<name>A0A4V3IR70_9MICO</name>
<dbReference type="SUPFAM" id="SSF63867">
    <property type="entry name" value="MoeA C-terminal domain-like"/>
    <property type="match status" value="1"/>
</dbReference>
<evidence type="ECO:0000313" key="10">
    <source>
        <dbReference type="EMBL" id="TFD50373.1"/>
    </source>
</evidence>
<dbReference type="InterPro" id="IPR036425">
    <property type="entry name" value="MoaB/Mog-like_dom_sf"/>
</dbReference>
<evidence type="ECO:0000313" key="11">
    <source>
        <dbReference type="Proteomes" id="UP000297447"/>
    </source>
</evidence>
<evidence type="ECO:0000259" key="9">
    <source>
        <dbReference type="SMART" id="SM00852"/>
    </source>
</evidence>
<proteinExistence type="inferred from homology"/>
<protein>
    <recommendedName>
        <fullName evidence="7">Molybdopterin molybdenumtransferase</fullName>
        <ecNumber evidence="7">2.10.1.1</ecNumber>
    </recommendedName>
</protein>
<dbReference type="EC" id="2.10.1.1" evidence="7"/>
<comment type="catalytic activity">
    <reaction evidence="6">
        <text>adenylyl-molybdopterin + molybdate = Mo-molybdopterin + AMP + H(+)</text>
        <dbReference type="Rhea" id="RHEA:35047"/>
        <dbReference type="ChEBI" id="CHEBI:15378"/>
        <dbReference type="ChEBI" id="CHEBI:36264"/>
        <dbReference type="ChEBI" id="CHEBI:62727"/>
        <dbReference type="ChEBI" id="CHEBI:71302"/>
        <dbReference type="ChEBI" id="CHEBI:456215"/>
        <dbReference type="EC" id="2.10.1.1"/>
    </reaction>
</comment>
<dbReference type="OrthoDB" id="9804758at2"/>
<comment type="similarity">
    <text evidence="3 7">Belongs to the MoeA family.</text>
</comment>
<dbReference type="Gene3D" id="3.90.105.10">
    <property type="entry name" value="Molybdopterin biosynthesis moea protein, domain 2"/>
    <property type="match status" value="1"/>
</dbReference>
<evidence type="ECO:0000256" key="2">
    <source>
        <dbReference type="ARBA" id="ARBA00005046"/>
    </source>
</evidence>
<feature type="region of interest" description="Disordered" evidence="8">
    <location>
        <begin position="1"/>
        <end position="79"/>
    </location>
</feature>
<keyword evidence="7 10" id="KW-0808">Transferase</keyword>
<dbReference type="InterPro" id="IPR001453">
    <property type="entry name" value="MoaB/Mog_dom"/>
</dbReference>
<evidence type="ECO:0000256" key="7">
    <source>
        <dbReference type="RuleBase" id="RU365090"/>
    </source>
</evidence>
<dbReference type="GO" id="GO:0005829">
    <property type="term" value="C:cytosol"/>
    <property type="evidence" value="ECO:0007669"/>
    <property type="project" value="TreeGrafter"/>
</dbReference>
<dbReference type="SUPFAM" id="SSF63882">
    <property type="entry name" value="MoeA N-terminal region -like"/>
    <property type="match status" value="1"/>
</dbReference>
<dbReference type="InterPro" id="IPR005110">
    <property type="entry name" value="MoeA_linker/N"/>
</dbReference>
<dbReference type="GO" id="GO:0046872">
    <property type="term" value="F:metal ion binding"/>
    <property type="evidence" value="ECO:0007669"/>
    <property type="project" value="UniProtKB-UniRule"/>
</dbReference>
<evidence type="ECO:0000256" key="1">
    <source>
        <dbReference type="ARBA" id="ARBA00002901"/>
    </source>
</evidence>
<dbReference type="InterPro" id="IPR005111">
    <property type="entry name" value="MoeA_C_domain_IV"/>
</dbReference>
<comment type="function">
    <text evidence="1 7">Catalyzes the insertion of molybdate into adenylated molybdopterin with the concomitant release of AMP.</text>
</comment>
<feature type="domain" description="MoaB/Mog" evidence="9">
    <location>
        <begin position="263"/>
        <end position="441"/>
    </location>
</feature>
<accession>A0A4V3IR70</accession>
<dbReference type="GO" id="GO:0061599">
    <property type="term" value="F:molybdopterin molybdotransferase activity"/>
    <property type="evidence" value="ECO:0007669"/>
    <property type="project" value="UniProtKB-UniRule"/>
</dbReference>
<dbReference type="UniPathway" id="UPA00344"/>
<keyword evidence="11" id="KW-1185">Reference proteome</keyword>
<dbReference type="Pfam" id="PF03454">
    <property type="entry name" value="MoeA_C"/>
    <property type="match status" value="1"/>
</dbReference>
<evidence type="ECO:0000256" key="3">
    <source>
        <dbReference type="ARBA" id="ARBA00010763"/>
    </source>
</evidence>
<dbReference type="Gene3D" id="2.40.340.10">
    <property type="entry name" value="MoeA, C-terminal, domain IV"/>
    <property type="match status" value="1"/>
</dbReference>